<keyword evidence="2" id="KW-1185">Reference proteome</keyword>
<name>A0ACC3AAG6_9EURO</name>
<accession>A0ACC3AAG6</accession>
<evidence type="ECO:0000313" key="1">
    <source>
        <dbReference type="EMBL" id="KAJ9658347.1"/>
    </source>
</evidence>
<dbReference type="EMBL" id="JAPDRQ010000052">
    <property type="protein sequence ID" value="KAJ9658347.1"/>
    <property type="molecule type" value="Genomic_DNA"/>
</dbReference>
<comment type="caution">
    <text evidence="1">The sequence shown here is derived from an EMBL/GenBank/DDBJ whole genome shotgun (WGS) entry which is preliminary data.</text>
</comment>
<protein>
    <submittedName>
        <fullName evidence="1">Uncharacterized protein</fullName>
    </submittedName>
</protein>
<gene>
    <name evidence="1" type="ORF">H2198_003777</name>
</gene>
<evidence type="ECO:0000313" key="2">
    <source>
        <dbReference type="Proteomes" id="UP001172386"/>
    </source>
</evidence>
<reference evidence="1" key="1">
    <citation type="submission" date="2022-10" db="EMBL/GenBank/DDBJ databases">
        <title>Culturing micro-colonial fungi from biological soil crusts in the Mojave desert and describing Neophaeococcomyces mojavensis, and introducing the new genera and species Taxawa tesnikishii.</title>
        <authorList>
            <person name="Kurbessoian T."/>
            <person name="Stajich J.E."/>
        </authorList>
    </citation>
    <scope>NUCLEOTIDE SEQUENCE</scope>
    <source>
        <strain evidence="1">JES_112</strain>
    </source>
</reference>
<proteinExistence type="predicted"/>
<dbReference type="Proteomes" id="UP001172386">
    <property type="component" value="Unassembled WGS sequence"/>
</dbReference>
<sequence length="687" mass="75880">MNYFNRAVNSVKTDYTWNRVIRLSAKGARALPSASVQYGIDKFPIIGWLPRYNPRWLINDVIAGLTIGLMLIPQGLSYAKIATIPVEYGLMSSWLPAGIYAFMGTTKDLSTGPTSLIGLLTSHAVDDLKHEYTPSEIASAMALLMGVYGMAIGFLKLGFLLEFVSLPILSGFISAVAITIILNQMGSLLGEPNVRSGTALSIHDIFGQLPQANGYACAIGFTGILFLTILEQAGKRWSNKYKTVWLLSITRAFLALLLYTGISYAVNKSRGSHTLFDIVKVKSKGLEHPRFPNTTLIGKVASRSIALFIGAAVEHTGIARAFAVRNNYTTDQSQELAYMGITNFFNAFFHSMGVGGAMSRTAVNSACKVKSPLSGFVTMAVVLVCIYELAGTLYWIPKATLSAIIITAVWPLIYSPRSFYIYWKTSLADFISSMLALWVSLFVSNEVGLATAVGFNIVYCMMRQTFARVSTVSSKSQSELEKMINDSRDIPSNLSDDVRIFRFNDSFFFPNSYAVKTAILDTIRTYHAPAYSTLNGAEAERNWSVVAEKRLARLRKQAKIHDINDLPPIRLLVLDFVKVNHFDYTALRHLRDLVIEFKKYAGNDVEVRFVGLTEYVRERFVRGEFPVADGGAPSIDDEKDAIKLYPNVASAVQAPRRSDAVPVEVVMPKASNDSDEKAVSYAHTENV</sequence>
<organism evidence="1 2">
    <name type="scientific">Neophaeococcomyces mojaviensis</name>
    <dbReference type="NCBI Taxonomy" id="3383035"/>
    <lineage>
        <taxon>Eukaryota</taxon>
        <taxon>Fungi</taxon>
        <taxon>Dikarya</taxon>
        <taxon>Ascomycota</taxon>
        <taxon>Pezizomycotina</taxon>
        <taxon>Eurotiomycetes</taxon>
        <taxon>Chaetothyriomycetidae</taxon>
        <taxon>Chaetothyriales</taxon>
        <taxon>Chaetothyriales incertae sedis</taxon>
        <taxon>Neophaeococcomyces</taxon>
    </lineage>
</organism>